<evidence type="ECO:0000256" key="6">
    <source>
        <dbReference type="ARBA" id="ARBA00022729"/>
    </source>
</evidence>
<evidence type="ECO:0000256" key="8">
    <source>
        <dbReference type="ARBA" id="ARBA00023065"/>
    </source>
</evidence>
<keyword evidence="2 12" id="KW-0813">Transport</keyword>
<keyword evidence="11 12" id="KW-0998">Cell outer membrane</keyword>
<evidence type="ECO:0000256" key="9">
    <source>
        <dbReference type="ARBA" id="ARBA00023077"/>
    </source>
</evidence>
<dbReference type="InterPro" id="IPR039426">
    <property type="entry name" value="TonB-dep_rcpt-like"/>
</dbReference>
<comment type="subcellular location">
    <subcellularLocation>
        <location evidence="1 12">Cell outer membrane</location>
        <topology evidence="1 12">Multi-pass membrane protein</topology>
    </subcellularLocation>
</comment>
<gene>
    <name evidence="18" type="ORF">NF685_00280</name>
</gene>
<name>A0ABT1CDZ7_9PROT</name>
<keyword evidence="8" id="KW-0406">Ion transport</keyword>
<dbReference type="PROSITE" id="PS52016">
    <property type="entry name" value="TONB_DEPENDENT_REC_3"/>
    <property type="match status" value="1"/>
</dbReference>
<evidence type="ECO:0000256" key="4">
    <source>
        <dbReference type="ARBA" id="ARBA00022496"/>
    </source>
</evidence>
<evidence type="ECO:0000256" key="1">
    <source>
        <dbReference type="ARBA" id="ARBA00004571"/>
    </source>
</evidence>
<dbReference type="Pfam" id="PF07715">
    <property type="entry name" value="Plug"/>
    <property type="match status" value="1"/>
</dbReference>
<evidence type="ECO:0000256" key="13">
    <source>
        <dbReference type="RuleBase" id="RU003357"/>
    </source>
</evidence>
<feature type="region of interest" description="Disordered" evidence="14">
    <location>
        <begin position="27"/>
        <end position="47"/>
    </location>
</feature>
<dbReference type="Pfam" id="PF00593">
    <property type="entry name" value="TonB_dep_Rec_b-barrel"/>
    <property type="match status" value="1"/>
</dbReference>
<keyword evidence="19" id="KW-1185">Reference proteome</keyword>
<comment type="caution">
    <text evidence="18">The sequence shown here is derived from an EMBL/GenBank/DDBJ whole genome shotgun (WGS) entry which is preliminary data.</text>
</comment>
<dbReference type="InterPro" id="IPR037066">
    <property type="entry name" value="Plug_dom_sf"/>
</dbReference>
<evidence type="ECO:0000256" key="5">
    <source>
        <dbReference type="ARBA" id="ARBA00022692"/>
    </source>
</evidence>
<reference evidence="18 19" key="1">
    <citation type="submission" date="2022-06" db="EMBL/GenBank/DDBJ databases">
        <title>Whole-genome of Asaia lannensis strain LMG 27011T.</title>
        <authorList>
            <person name="Sombolestani A."/>
        </authorList>
    </citation>
    <scope>NUCLEOTIDE SEQUENCE [LARGE SCALE GENOMIC DNA]</scope>
    <source>
        <strain evidence="18 19">NBRC 102526</strain>
    </source>
</reference>
<dbReference type="EMBL" id="JAMXQU010000001">
    <property type="protein sequence ID" value="MCO6158469.1"/>
    <property type="molecule type" value="Genomic_DNA"/>
</dbReference>
<keyword evidence="10 12" id="KW-0472">Membrane</keyword>
<keyword evidence="9 13" id="KW-0798">TonB box</keyword>
<evidence type="ECO:0000313" key="18">
    <source>
        <dbReference type="EMBL" id="MCO6158469.1"/>
    </source>
</evidence>
<protein>
    <submittedName>
        <fullName evidence="18">TonB-dependent receptor</fullName>
    </submittedName>
</protein>
<proteinExistence type="inferred from homology"/>
<keyword evidence="4" id="KW-0410">Iron transport</keyword>
<dbReference type="InterPro" id="IPR012910">
    <property type="entry name" value="Plug_dom"/>
</dbReference>
<keyword evidence="3 12" id="KW-1134">Transmembrane beta strand</keyword>
<evidence type="ECO:0000256" key="7">
    <source>
        <dbReference type="ARBA" id="ARBA00023004"/>
    </source>
</evidence>
<evidence type="ECO:0000259" key="17">
    <source>
        <dbReference type="Pfam" id="PF07715"/>
    </source>
</evidence>
<feature type="chain" id="PRO_5047096720" evidence="15">
    <location>
        <begin position="27"/>
        <end position="816"/>
    </location>
</feature>
<evidence type="ECO:0000259" key="16">
    <source>
        <dbReference type="Pfam" id="PF00593"/>
    </source>
</evidence>
<keyword evidence="6 15" id="KW-0732">Signal</keyword>
<dbReference type="InterPro" id="IPR036942">
    <property type="entry name" value="Beta-barrel_TonB_sf"/>
</dbReference>
<keyword evidence="18" id="KW-0675">Receptor</keyword>
<feature type="signal peptide" evidence="15">
    <location>
        <begin position="1"/>
        <end position="26"/>
    </location>
</feature>
<dbReference type="PANTHER" id="PTHR32552">
    <property type="entry name" value="FERRICHROME IRON RECEPTOR-RELATED"/>
    <property type="match status" value="1"/>
</dbReference>
<sequence length="816" mass="89837">MRIISFSKLCLISTMLVSAAAPHAMAQTKPAPAHGTKAKAGTRTSPPAARAKVAAVMPQAVGKSAVYLSSTSETFDVKAKHITRGALVTVSQKLLSQAPAGTNPLKVLSQLPGIMFQSAEPQGVDIWSQQLFMHGFQQQEIGFTLDGMPLGEQSLRNYNGLNTLLAISAENISRIDISQSAGAEDVASTSNLGGSLAYISRDPAHKLGGTINQGFGSYANYHTFLRFDSGDLNRTGTRFYTSYSRQDGQIWKGTGDQFIQQVNAKLVQPLGQESYFSTYFDWADEHQFSTPDTSPEVIQKVGYKVANYYNGKQSGLQAAINAANGIFPSSFAGLEDPEDSAYYDATLNSADYLGGMRAHLQLTDHLLWDSTAYGHGETNQATWTTPYYPSPNGSPLSELRKAPGIKRLGFFSRVQYETHDNTLGGGVWYENNSYQSPEYVFQMPNIVNGQLTEKLPNPLDYWKHPFAKIFNQDYSTNTFTAFVQDTYRPIEHLALHFGFKSVLSTTRVGNGYANPDYYSPTTQLASGVGLTTAEAFLPHISADWHFLTHHELFFDISENVHTYAQCGYKLCASPFAVTQTAFDQGKSSFRPETAWTYAAGYRYSSQYAGLSIYGYRTNFNNRLQQVTSGSSVNPISTVSNVGGVTMNGVDTALTIMPVRNLVFTNSFSYDHATYDQNINEAGTVYHLKGAQIVNYPRYMYKTRLSYDWQGLTAYVDASFNSKRNFSYTGDVKVPSYWLSNLGIQYNLTHIGAIKRSLHPLKDLTLSLSVTNLQNTHYIATMGENGNPLNIANGALSYQSFLIGAPRMAFGSISANF</sequence>
<evidence type="ECO:0000256" key="12">
    <source>
        <dbReference type="PROSITE-ProRule" id="PRU01360"/>
    </source>
</evidence>
<dbReference type="SUPFAM" id="SSF56935">
    <property type="entry name" value="Porins"/>
    <property type="match status" value="1"/>
</dbReference>
<evidence type="ECO:0000256" key="15">
    <source>
        <dbReference type="SAM" id="SignalP"/>
    </source>
</evidence>
<evidence type="ECO:0000256" key="10">
    <source>
        <dbReference type="ARBA" id="ARBA00023136"/>
    </source>
</evidence>
<feature type="domain" description="TonB-dependent receptor-like beta-barrel" evidence="16">
    <location>
        <begin position="336"/>
        <end position="772"/>
    </location>
</feature>
<evidence type="ECO:0000256" key="2">
    <source>
        <dbReference type="ARBA" id="ARBA00022448"/>
    </source>
</evidence>
<comment type="similarity">
    <text evidence="12 13">Belongs to the TonB-dependent receptor family.</text>
</comment>
<evidence type="ECO:0000256" key="11">
    <source>
        <dbReference type="ARBA" id="ARBA00023237"/>
    </source>
</evidence>
<accession>A0ABT1CDZ7</accession>
<feature type="domain" description="TonB-dependent receptor plug" evidence="17">
    <location>
        <begin position="87"/>
        <end position="194"/>
    </location>
</feature>
<dbReference type="Gene3D" id="2.170.130.10">
    <property type="entry name" value="TonB-dependent receptor, plug domain"/>
    <property type="match status" value="1"/>
</dbReference>
<organism evidence="18 19">
    <name type="scientific">Asaia lannensis NBRC 102526</name>
    <dbReference type="NCBI Taxonomy" id="1307926"/>
    <lineage>
        <taxon>Bacteria</taxon>
        <taxon>Pseudomonadati</taxon>
        <taxon>Pseudomonadota</taxon>
        <taxon>Alphaproteobacteria</taxon>
        <taxon>Acetobacterales</taxon>
        <taxon>Acetobacteraceae</taxon>
        <taxon>Asaia</taxon>
    </lineage>
</organism>
<keyword evidence="7" id="KW-0408">Iron</keyword>
<dbReference type="Proteomes" id="UP001523401">
    <property type="component" value="Unassembled WGS sequence"/>
</dbReference>
<dbReference type="PANTHER" id="PTHR32552:SF89">
    <property type="entry name" value="CATECHOLATE SIDEROPHORE RECEPTOR FIU"/>
    <property type="match status" value="1"/>
</dbReference>
<keyword evidence="5 12" id="KW-0812">Transmembrane</keyword>
<evidence type="ECO:0000256" key="3">
    <source>
        <dbReference type="ARBA" id="ARBA00022452"/>
    </source>
</evidence>
<dbReference type="RefSeq" id="WP_252848172.1">
    <property type="nucleotide sequence ID" value="NZ_BAPW01000037.1"/>
</dbReference>
<evidence type="ECO:0000313" key="19">
    <source>
        <dbReference type="Proteomes" id="UP001523401"/>
    </source>
</evidence>
<evidence type="ECO:0000256" key="14">
    <source>
        <dbReference type="SAM" id="MobiDB-lite"/>
    </source>
</evidence>
<dbReference type="InterPro" id="IPR000531">
    <property type="entry name" value="Beta-barrel_TonB"/>
</dbReference>
<dbReference type="Gene3D" id="2.40.170.20">
    <property type="entry name" value="TonB-dependent receptor, beta-barrel domain"/>
    <property type="match status" value="1"/>
</dbReference>